<sequence length="146" mass="16033">MTEPRDARPRTAGIVTRLIAAVIDVVLVVALLGLGYLGTAFVLFTMDITNFAFPQVGWWFTTSGFLGIAFVYLVAGWSVTGRTVGNVLMGLRVVRVSGRPMHFAQILLRALTCVVFPVGLFWVVLSPRRMSLQDAVLRTKVIYTDG</sequence>
<dbReference type="InterPro" id="IPR051791">
    <property type="entry name" value="Pra-immunoreactive"/>
</dbReference>
<reference evidence="9" key="1">
    <citation type="journal article" date="2019" name="Int. J. Syst. Evol. Microbiol.">
        <title>The Global Catalogue of Microorganisms (GCM) 10K type strain sequencing project: providing services to taxonomists for standard genome sequencing and annotation.</title>
        <authorList>
            <consortium name="The Broad Institute Genomics Platform"/>
            <consortium name="The Broad Institute Genome Sequencing Center for Infectious Disease"/>
            <person name="Wu L."/>
            <person name="Ma J."/>
        </authorList>
    </citation>
    <scope>NUCLEOTIDE SEQUENCE [LARGE SCALE GENOMIC DNA]</scope>
    <source>
        <strain evidence="9">JCM 16227</strain>
    </source>
</reference>
<keyword evidence="4 6" id="KW-1133">Transmembrane helix</keyword>
<organism evidence="8 9">
    <name type="scientific">Gordonia cholesterolivorans</name>
    <dbReference type="NCBI Taxonomy" id="559625"/>
    <lineage>
        <taxon>Bacteria</taxon>
        <taxon>Bacillati</taxon>
        <taxon>Actinomycetota</taxon>
        <taxon>Actinomycetes</taxon>
        <taxon>Mycobacteriales</taxon>
        <taxon>Gordoniaceae</taxon>
        <taxon>Gordonia</taxon>
    </lineage>
</organism>
<feature type="domain" description="RDD" evidence="7">
    <location>
        <begin position="11"/>
        <end position="135"/>
    </location>
</feature>
<protein>
    <recommendedName>
        <fullName evidence="7">RDD domain-containing protein</fullName>
    </recommendedName>
</protein>
<comment type="subcellular location">
    <subcellularLocation>
        <location evidence="1">Cell membrane</location>
        <topology evidence="1">Multi-pass membrane protein</topology>
    </subcellularLocation>
</comment>
<dbReference type="RefSeq" id="WP_006894656.1">
    <property type="nucleotide sequence ID" value="NZ_BAAARB010000001.1"/>
</dbReference>
<accession>A0ABN3H1X7</accession>
<gene>
    <name evidence="8" type="ORF">GCM10009855_01370</name>
</gene>
<feature type="transmembrane region" description="Helical" evidence="6">
    <location>
        <begin position="18"/>
        <end position="44"/>
    </location>
</feature>
<evidence type="ECO:0000259" key="7">
    <source>
        <dbReference type="Pfam" id="PF06271"/>
    </source>
</evidence>
<keyword evidence="2" id="KW-1003">Cell membrane</keyword>
<dbReference type="EMBL" id="BAAARB010000001">
    <property type="protein sequence ID" value="GAA2365869.1"/>
    <property type="molecule type" value="Genomic_DNA"/>
</dbReference>
<dbReference type="InterPro" id="IPR010432">
    <property type="entry name" value="RDD"/>
</dbReference>
<dbReference type="Proteomes" id="UP001501170">
    <property type="component" value="Unassembled WGS sequence"/>
</dbReference>
<keyword evidence="9" id="KW-1185">Reference proteome</keyword>
<feature type="transmembrane region" description="Helical" evidence="6">
    <location>
        <begin position="106"/>
        <end position="125"/>
    </location>
</feature>
<evidence type="ECO:0000256" key="2">
    <source>
        <dbReference type="ARBA" id="ARBA00022475"/>
    </source>
</evidence>
<evidence type="ECO:0000256" key="6">
    <source>
        <dbReference type="SAM" id="Phobius"/>
    </source>
</evidence>
<evidence type="ECO:0000313" key="9">
    <source>
        <dbReference type="Proteomes" id="UP001501170"/>
    </source>
</evidence>
<dbReference type="Pfam" id="PF06271">
    <property type="entry name" value="RDD"/>
    <property type="match status" value="1"/>
</dbReference>
<evidence type="ECO:0000256" key="1">
    <source>
        <dbReference type="ARBA" id="ARBA00004651"/>
    </source>
</evidence>
<evidence type="ECO:0000256" key="3">
    <source>
        <dbReference type="ARBA" id="ARBA00022692"/>
    </source>
</evidence>
<keyword evidence="5 6" id="KW-0472">Membrane</keyword>
<feature type="transmembrane region" description="Helical" evidence="6">
    <location>
        <begin position="56"/>
        <end position="79"/>
    </location>
</feature>
<proteinExistence type="predicted"/>
<keyword evidence="3 6" id="KW-0812">Transmembrane</keyword>
<evidence type="ECO:0000256" key="4">
    <source>
        <dbReference type="ARBA" id="ARBA00022989"/>
    </source>
</evidence>
<evidence type="ECO:0000256" key="5">
    <source>
        <dbReference type="ARBA" id="ARBA00023136"/>
    </source>
</evidence>
<name>A0ABN3H1X7_9ACTN</name>
<evidence type="ECO:0000313" key="8">
    <source>
        <dbReference type="EMBL" id="GAA2365869.1"/>
    </source>
</evidence>
<comment type="caution">
    <text evidence="8">The sequence shown here is derived from an EMBL/GenBank/DDBJ whole genome shotgun (WGS) entry which is preliminary data.</text>
</comment>
<dbReference type="PANTHER" id="PTHR36115">
    <property type="entry name" value="PROLINE-RICH ANTIGEN HOMOLOG-RELATED"/>
    <property type="match status" value="1"/>
</dbReference>